<reference evidence="1 2" key="1">
    <citation type="journal article" date="2017" name="Nat. Commun.">
        <title>Genome assembly with in vitro proximity ligation data and whole-genome triplication in lettuce.</title>
        <authorList>
            <person name="Reyes-Chin-Wo S."/>
            <person name="Wang Z."/>
            <person name="Yang X."/>
            <person name="Kozik A."/>
            <person name="Arikit S."/>
            <person name="Song C."/>
            <person name="Xia L."/>
            <person name="Froenicke L."/>
            <person name="Lavelle D.O."/>
            <person name="Truco M.J."/>
            <person name="Xia R."/>
            <person name="Zhu S."/>
            <person name="Xu C."/>
            <person name="Xu H."/>
            <person name="Xu X."/>
            <person name="Cox K."/>
            <person name="Korf I."/>
            <person name="Meyers B.C."/>
            <person name="Michelmore R.W."/>
        </authorList>
    </citation>
    <scope>NUCLEOTIDE SEQUENCE [LARGE SCALE GENOMIC DNA]</scope>
    <source>
        <strain evidence="2">cv. Salinas</strain>
        <tissue evidence="1">Seedlings</tissue>
    </source>
</reference>
<evidence type="ECO:0000313" key="2">
    <source>
        <dbReference type="Proteomes" id="UP000235145"/>
    </source>
</evidence>
<protein>
    <submittedName>
        <fullName evidence="1">Uncharacterized protein</fullName>
    </submittedName>
</protein>
<accession>A0A9R1W839</accession>
<name>A0A9R1W839_LACSA</name>
<gene>
    <name evidence="1" type="ORF">LSAT_V11C300138860</name>
</gene>
<dbReference type="EMBL" id="NBSK02000003">
    <property type="protein sequence ID" value="KAJ0217815.1"/>
    <property type="molecule type" value="Genomic_DNA"/>
</dbReference>
<proteinExistence type="predicted"/>
<evidence type="ECO:0000313" key="1">
    <source>
        <dbReference type="EMBL" id="KAJ0217815.1"/>
    </source>
</evidence>
<sequence>MGFMLKIRVQCMVGAVTLLLFDWEVKSILKIYTSDLIEKYEKTFLCFRWVRLMIFLLKNLIGRKIGFKLIVESFTTCRKYVCSYNIPKISDIVDIIFALEKLEKVNCIKQDIENESVNCMVSYFNSQDTVGFKDLASFAVDNTPISTFPKSTLVTPSNNHDTDDLMSPSTNVKRKLGHVYNLDDIVCESSTKSIGVKEGIVSTQLLIPKVKK</sequence>
<organism evidence="1 2">
    <name type="scientific">Lactuca sativa</name>
    <name type="common">Garden lettuce</name>
    <dbReference type="NCBI Taxonomy" id="4236"/>
    <lineage>
        <taxon>Eukaryota</taxon>
        <taxon>Viridiplantae</taxon>
        <taxon>Streptophyta</taxon>
        <taxon>Embryophyta</taxon>
        <taxon>Tracheophyta</taxon>
        <taxon>Spermatophyta</taxon>
        <taxon>Magnoliopsida</taxon>
        <taxon>eudicotyledons</taxon>
        <taxon>Gunneridae</taxon>
        <taxon>Pentapetalae</taxon>
        <taxon>asterids</taxon>
        <taxon>campanulids</taxon>
        <taxon>Asterales</taxon>
        <taxon>Asteraceae</taxon>
        <taxon>Cichorioideae</taxon>
        <taxon>Cichorieae</taxon>
        <taxon>Lactucinae</taxon>
        <taxon>Lactuca</taxon>
    </lineage>
</organism>
<dbReference type="AlphaFoldDB" id="A0A9R1W839"/>
<keyword evidence="2" id="KW-1185">Reference proteome</keyword>
<comment type="caution">
    <text evidence="1">The sequence shown here is derived from an EMBL/GenBank/DDBJ whole genome shotgun (WGS) entry which is preliminary data.</text>
</comment>
<dbReference type="Proteomes" id="UP000235145">
    <property type="component" value="Unassembled WGS sequence"/>
</dbReference>